<keyword evidence="2" id="KW-1185">Reference proteome</keyword>
<protein>
    <submittedName>
        <fullName evidence="1">Uncharacterized protein</fullName>
    </submittedName>
</protein>
<gene>
    <name evidence="1" type="ORF">DMC30DRAFT_417349</name>
</gene>
<dbReference type="Proteomes" id="UP000311382">
    <property type="component" value="Unassembled WGS sequence"/>
</dbReference>
<reference evidence="1 2" key="1">
    <citation type="submission" date="2019-03" db="EMBL/GenBank/DDBJ databases">
        <title>Rhodosporidium diobovatum UCD-FST 08-225 genome sequencing, assembly, and annotation.</title>
        <authorList>
            <person name="Fakankun I.U."/>
            <person name="Fristensky B."/>
            <person name="Levin D.B."/>
        </authorList>
    </citation>
    <scope>NUCLEOTIDE SEQUENCE [LARGE SCALE GENOMIC DNA]</scope>
    <source>
        <strain evidence="1 2">UCD-FST 08-225</strain>
    </source>
</reference>
<dbReference type="AlphaFoldDB" id="A0A5C5FWD1"/>
<comment type="caution">
    <text evidence="1">The sequence shown here is derived from an EMBL/GenBank/DDBJ whole genome shotgun (WGS) entry which is preliminary data.</text>
</comment>
<dbReference type="EMBL" id="SOZI01000078">
    <property type="protein sequence ID" value="TNY20011.1"/>
    <property type="molecule type" value="Genomic_DNA"/>
</dbReference>
<sequence length="268" mass="29389">MPSSLLVLPDGLLALIVDEALGEFASRLYKQRQAAARALALVNHRCGRVAQARLVEAVHFEWTAECPDWRSGTLPSPNRVRCLCLRNAQDHARSLGLALAPWSLVDFNALCDLRLVAVTGVILELLGQLPELRDLVLMRAFDAKQPILLARNGLPSLRHLVVFALSHDEANWSTWQLDDAAFDKALFDCMVDEFYLLSAPIPGPRHVRLYVNGDAGFCDLHDDTIVLASLAGGPARGLLDLETLYLSQALDPSHVMLPGELANADEPC</sequence>
<evidence type="ECO:0000313" key="2">
    <source>
        <dbReference type="Proteomes" id="UP000311382"/>
    </source>
</evidence>
<accession>A0A5C5FWD1</accession>
<name>A0A5C5FWD1_9BASI</name>
<evidence type="ECO:0000313" key="1">
    <source>
        <dbReference type="EMBL" id="TNY20011.1"/>
    </source>
</evidence>
<organism evidence="1 2">
    <name type="scientific">Rhodotorula diobovata</name>
    <dbReference type="NCBI Taxonomy" id="5288"/>
    <lineage>
        <taxon>Eukaryota</taxon>
        <taxon>Fungi</taxon>
        <taxon>Dikarya</taxon>
        <taxon>Basidiomycota</taxon>
        <taxon>Pucciniomycotina</taxon>
        <taxon>Microbotryomycetes</taxon>
        <taxon>Sporidiobolales</taxon>
        <taxon>Sporidiobolaceae</taxon>
        <taxon>Rhodotorula</taxon>
    </lineage>
</organism>
<proteinExistence type="predicted"/>